<evidence type="ECO:0008006" key="4">
    <source>
        <dbReference type="Google" id="ProtNLM"/>
    </source>
</evidence>
<keyword evidence="1" id="KW-0732">Signal</keyword>
<dbReference type="OrthoDB" id="7686946at2"/>
<evidence type="ECO:0000313" key="2">
    <source>
        <dbReference type="EMBL" id="SFL50240.1"/>
    </source>
</evidence>
<dbReference type="AlphaFoldDB" id="A0A1I4I7I9"/>
<sequence>MINRAVPVAILLATLPLSAFAQGITGGDLGIEYNAPLDGSDFGGTTYSGGVEYGFMRTFSMSVNAAAYKPDNISTTATNVTLHGTYQLSSAASVGGFYGYDSNDGEGLNLFGIEGGTEFMGGDVGAYIGRAEDDGTIFGIDGSYDLRSGFSVIGNVDLIDVDDVRLTQASIGAEYQMAAGPQFYTQIGRITGDVGDDSDSVGFFTIGAKVAFGAARGTTFDNRSIFEVIPGF</sequence>
<name>A0A1I4I7I9_9RHOB</name>
<dbReference type="SUPFAM" id="SSF56935">
    <property type="entry name" value="Porins"/>
    <property type="match status" value="1"/>
</dbReference>
<evidence type="ECO:0000256" key="1">
    <source>
        <dbReference type="SAM" id="SignalP"/>
    </source>
</evidence>
<dbReference type="STRING" id="195913.SAMN04488004_12336"/>
<feature type="signal peptide" evidence="1">
    <location>
        <begin position="1"/>
        <end position="21"/>
    </location>
</feature>
<dbReference type="RefSeq" id="WP_090191167.1">
    <property type="nucleotide sequence ID" value="NZ_FOTF01000023.1"/>
</dbReference>
<dbReference type="Proteomes" id="UP000199550">
    <property type="component" value="Unassembled WGS sequence"/>
</dbReference>
<proteinExistence type="predicted"/>
<reference evidence="2 3" key="1">
    <citation type="submission" date="2016-10" db="EMBL/GenBank/DDBJ databases">
        <authorList>
            <person name="de Groot N.N."/>
        </authorList>
    </citation>
    <scope>NUCLEOTIDE SEQUENCE [LARGE SCALE GENOMIC DNA]</scope>
    <source>
        <strain evidence="2 3">DSM 16199</strain>
    </source>
</reference>
<evidence type="ECO:0000313" key="3">
    <source>
        <dbReference type="Proteomes" id="UP000199550"/>
    </source>
</evidence>
<organism evidence="2 3">
    <name type="scientific">Loktanella salsilacus</name>
    <dbReference type="NCBI Taxonomy" id="195913"/>
    <lineage>
        <taxon>Bacteria</taxon>
        <taxon>Pseudomonadati</taxon>
        <taxon>Pseudomonadota</taxon>
        <taxon>Alphaproteobacteria</taxon>
        <taxon>Rhodobacterales</taxon>
        <taxon>Roseobacteraceae</taxon>
        <taxon>Loktanella</taxon>
    </lineage>
</organism>
<keyword evidence="3" id="KW-1185">Reference proteome</keyword>
<dbReference type="EMBL" id="FOTF01000023">
    <property type="protein sequence ID" value="SFL50240.1"/>
    <property type="molecule type" value="Genomic_DNA"/>
</dbReference>
<accession>A0A1I4I7I9</accession>
<feature type="chain" id="PRO_5011447544" description="Porin" evidence="1">
    <location>
        <begin position="22"/>
        <end position="232"/>
    </location>
</feature>
<protein>
    <recommendedName>
        <fullName evidence="4">Porin</fullName>
    </recommendedName>
</protein>
<gene>
    <name evidence="2" type="ORF">SAMN04488004_12336</name>
</gene>